<dbReference type="AlphaFoldDB" id="A0A0P7UJK7"/>
<sequence length="279" mass="31049">MGVWTALKLLLWKNITYRRRSKIQLVIELLWPLFLFVILISVRHSHPPYKQTQCHFPNKALPSAGTLNWVQGIICNINNPCFHHTTPGETPGRVGNFDYSILSRLFIDSRTILSYSANQSVFSGFQEILSAVQKLGERPDAWPNMPVREYLRANETFSSFLLVNGSLPPTALDQLMKAQLNFQLSLAGAGLPLKEIVCNASLLGQYLTVGQQESLSELQLALCAVPSDILQAAEQIFLSQLDYSKLFTRDRLLSSAAELQVLSNAIASVSAEAAQLMDN</sequence>
<proteinExistence type="predicted"/>
<dbReference type="Proteomes" id="UP000034805">
    <property type="component" value="Unassembled WGS sequence"/>
</dbReference>
<evidence type="ECO:0000313" key="2">
    <source>
        <dbReference type="EMBL" id="KPP59366.1"/>
    </source>
</evidence>
<evidence type="ECO:0008006" key="4">
    <source>
        <dbReference type="Google" id="ProtNLM"/>
    </source>
</evidence>
<feature type="non-terminal residue" evidence="2">
    <location>
        <position position="279"/>
    </location>
</feature>
<feature type="transmembrane region" description="Helical" evidence="1">
    <location>
        <begin position="23"/>
        <end position="42"/>
    </location>
</feature>
<keyword evidence="1" id="KW-0472">Membrane</keyword>
<keyword evidence="1" id="KW-0812">Transmembrane</keyword>
<accession>A0A0P7UJK7</accession>
<keyword evidence="1" id="KW-1133">Transmembrane helix</keyword>
<evidence type="ECO:0000256" key="1">
    <source>
        <dbReference type="SAM" id="Phobius"/>
    </source>
</evidence>
<name>A0A0P7UJK7_SCLFO</name>
<dbReference type="EMBL" id="JARO02012248">
    <property type="protein sequence ID" value="KPP59366.1"/>
    <property type="molecule type" value="Genomic_DNA"/>
</dbReference>
<protein>
    <recommendedName>
        <fullName evidence="4">ATP-binding cassette sub-family A member 1-like</fullName>
    </recommendedName>
</protein>
<organism evidence="2 3">
    <name type="scientific">Scleropages formosus</name>
    <name type="common">Asian bonytongue</name>
    <name type="synonym">Osteoglossum formosum</name>
    <dbReference type="NCBI Taxonomy" id="113540"/>
    <lineage>
        <taxon>Eukaryota</taxon>
        <taxon>Metazoa</taxon>
        <taxon>Chordata</taxon>
        <taxon>Craniata</taxon>
        <taxon>Vertebrata</taxon>
        <taxon>Euteleostomi</taxon>
        <taxon>Actinopterygii</taxon>
        <taxon>Neopterygii</taxon>
        <taxon>Teleostei</taxon>
        <taxon>Osteoglossocephala</taxon>
        <taxon>Osteoglossomorpha</taxon>
        <taxon>Osteoglossiformes</taxon>
        <taxon>Osteoglossidae</taxon>
        <taxon>Scleropages</taxon>
    </lineage>
</organism>
<evidence type="ECO:0000313" key="3">
    <source>
        <dbReference type="Proteomes" id="UP000034805"/>
    </source>
</evidence>
<reference evidence="2 3" key="1">
    <citation type="submission" date="2015-08" db="EMBL/GenBank/DDBJ databases">
        <title>The genome of the Asian arowana (Scleropages formosus).</title>
        <authorList>
            <person name="Tan M.H."/>
            <person name="Gan H.M."/>
            <person name="Croft L.J."/>
            <person name="Austin C.M."/>
        </authorList>
    </citation>
    <scope>NUCLEOTIDE SEQUENCE [LARGE SCALE GENOMIC DNA]</scope>
    <source>
        <strain evidence="2">Aro1</strain>
    </source>
</reference>
<gene>
    <name evidence="2" type="ORF">Z043_122719</name>
</gene>
<comment type="caution">
    <text evidence="2">The sequence shown here is derived from an EMBL/GenBank/DDBJ whole genome shotgun (WGS) entry which is preliminary data.</text>
</comment>